<feature type="region of interest" description="Disordered" evidence="1">
    <location>
        <begin position="33"/>
        <end position="53"/>
    </location>
</feature>
<dbReference type="EMBL" id="MHBZ01000013">
    <property type="protein sequence ID" value="OGY11676.1"/>
    <property type="molecule type" value="Genomic_DNA"/>
</dbReference>
<dbReference type="Proteomes" id="UP000178319">
    <property type="component" value="Unassembled WGS sequence"/>
</dbReference>
<feature type="compositionally biased region" description="Low complexity" evidence="1">
    <location>
        <begin position="38"/>
        <end position="50"/>
    </location>
</feature>
<name>A0A1G1V8H2_9BACT</name>
<keyword evidence="2" id="KW-1133">Transmembrane helix</keyword>
<feature type="compositionally biased region" description="Low complexity" evidence="1">
    <location>
        <begin position="73"/>
        <end position="92"/>
    </location>
</feature>
<evidence type="ECO:0000313" key="3">
    <source>
        <dbReference type="EMBL" id="OGY11676.1"/>
    </source>
</evidence>
<sequence length="345" mass="36470">MTTAHRGFVPIIILVIIALVSGIGLVAYKGRGTPTPPNSSESTPSATPAEKPSVFDSLKKALEKTIVTPTPTPTQSSSNNPSPTATPVPTNSISLSPTATPTPLNSQNNSCNQSQTICFNKSDVNVTVQEGTGLQNGGWTTDAFTISGKGSKGFLLNTSGLPAGVTINPGSGAFTDGSTLNIKAWVNTNNVNPYGDYSGTVTLKIANGDGSYSTSPHTLPIKITYAKNPNPTVDPNLPNWKIKSPNGGETLKIGDKVMIEWEVNDTFGNYLFYISTSGPNTSTTYITSVSNSQARSYEWTVNVGNVADNYSQPHKIKIIRYLTGGGYSGTSTPTDESDNYFTIIK</sequence>
<keyword evidence="2" id="KW-0472">Membrane</keyword>
<evidence type="ECO:0000313" key="4">
    <source>
        <dbReference type="Proteomes" id="UP000178319"/>
    </source>
</evidence>
<reference evidence="3 4" key="1">
    <citation type="journal article" date="2016" name="Nat. Commun.">
        <title>Thousands of microbial genomes shed light on interconnected biogeochemical processes in an aquifer system.</title>
        <authorList>
            <person name="Anantharaman K."/>
            <person name="Brown C.T."/>
            <person name="Hug L.A."/>
            <person name="Sharon I."/>
            <person name="Castelle C.J."/>
            <person name="Probst A.J."/>
            <person name="Thomas B.C."/>
            <person name="Singh A."/>
            <person name="Wilkins M.J."/>
            <person name="Karaoz U."/>
            <person name="Brodie E.L."/>
            <person name="Williams K.H."/>
            <person name="Hubbard S.S."/>
            <person name="Banfield J.F."/>
        </authorList>
    </citation>
    <scope>NUCLEOTIDE SEQUENCE [LARGE SCALE GENOMIC DNA]</scope>
</reference>
<evidence type="ECO:0000256" key="2">
    <source>
        <dbReference type="SAM" id="Phobius"/>
    </source>
</evidence>
<proteinExistence type="predicted"/>
<accession>A0A1G1V8H2</accession>
<organism evidence="3 4">
    <name type="scientific">Candidatus Blackburnbacteria bacterium RIFCSPHIGHO2_02_FULL_44_20</name>
    <dbReference type="NCBI Taxonomy" id="1797516"/>
    <lineage>
        <taxon>Bacteria</taxon>
        <taxon>Candidatus Blackburniibacteriota</taxon>
    </lineage>
</organism>
<keyword evidence="2" id="KW-0812">Transmembrane</keyword>
<dbReference type="STRING" id="1797516.A3D26_01005"/>
<feature type="region of interest" description="Disordered" evidence="1">
    <location>
        <begin position="68"/>
        <end position="111"/>
    </location>
</feature>
<gene>
    <name evidence="3" type="ORF">A3D26_01005</name>
</gene>
<feature type="compositionally biased region" description="Polar residues" evidence="1">
    <location>
        <begin position="93"/>
        <end position="104"/>
    </location>
</feature>
<evidence type="ECO:0000256" key="1">
    <source>
        <dbReference type="SAM" id="MobiDB-lite"/>
    </source>
</evidence>
<dbReference type="AlphaFoldDB" id="A0A1G1V8H2"/>
<feature type="transmembrane region" description="Helical" evidence="2">
    <location>
        <begin position="7"/>
        <end position="28"/>
    </location>
</feature>
<protein>
    <submittedName>
        <fullName evidence="3">Uncharacterized protein</fullName>
    </submittedName>
</protein>
<comment type="caution">
    <text evidence="3">The sequence shown here is derived from an EMBL/GenBank/DDBJ whole genome shotgun (WGS) entry which is preliminary data.</text>
</comment>